<sequence length="154" mass="16304">MAVLTWGFAMIHLGIAAVWLGSMAYSLRVVQPALDRAIDDLVRREELVTTLAQGNRWRVVGLIGGVIVSGSAVALLADGSVTIGYAVAVGLYLVAAAIFANVSWRHWPARVFALPDEIPRFRQSLRRQATTMLGLVGCAYGVALGVTTASGAVP</sequence>
<evidence type="ECO:0008006" key="4">
    <source>
        <dbReference type="Google" id="ProtNLM"/>
    </source>
</evidence>
<organism evidence="2 3">
    <name type="scientific">Cryptosporangium aurantiacum</name>
    <dbReference type="NCBI Taxonomy" id="134849"/>
    <lineage>
        <taxon>Bacteria</taxon>
        <taxon>Bacillati</taxon>
        <taxon>Actinomycetota</taxon>
        <taxon>Actinomycetes</taxon>
        <taxon>Cryptosporangiales</taxon>
        <taxon>Cryptosporangiaceae</taxon>
        <taxon>Cryptosporangium</taxon>
    </lineage>
</organism>
<protein>
    <recommendedName>
        <fullName evidence="4">Copper resistance protein D</fullName>
    </recommendedName>
</protein>
<dbReference type="OrthoDB" id="5517465at2"/>
<keyword evidence="1" id="KW-0472">Membrane</keyword>
<feature type="transmembrane region" description="Helical" evidence="1">
    <location>
        <begin position="6"/>
        <end position="27"/>
    </location>
</feature>
<keyword evidence="1" id="KW-1133">Transmembrane helix</keyword>
<accession>A0A1M7RPZ8</accession>
<keyword evidence="1" id="KW-0812">Transmembrane</keyword>
<dbReference type="RefSeq" id="WP_084742561.1">
    <property type="nucleotide sequence ID" value="NZ_FRCS01000038.1"/>
</dbReference>
<reference evidence="2 3" key="1">
    <citation type="submission" date="2016-11" db="EMBL/GenBank/DDBJ databases">
        <authorList>
            <person name="Jaros S."/>
            <person name="Januszkiewicz K."/>
            <person name="Wedrychowicz H."/>
        </authorList>
    </citation>
    <scope>NUCLEOTIDE SEQUENCE [LARGE SCALE GENOMIC DNA]</scope>
    <source>
        <strain evidence="2 3">DSM 46144</strain>
    </source>
</reference>
<dbReference type="Proteomes" id="UP000184440">
    <property type="component" value="Unassembled WGS sequence"/>
</dbReference>
<name>A0A1M7RPZ8_9ACTN</name>
<dbReference type="EMBL" id="FRCS01000038">
    <property type="protein sequence ID" value="SHN48241.1"/>
    <property type="molecule type" value="Genomic_DNA"/>
</dbReference>
<feature type="transmembrane region" description="Helical" evidence="1">
    <location>
        <begin position="83"/>
        <end position="104"/>
    </location>
</feature>
<feature type="transmembrane region" description="Helical" evidence="1">
    <location>
        <begin position="132"/>
        <end position="153"/>
    </location>
</feature>
<dbReference type="AlphaFoldDB" id="A0A1M7RPZ8"/>
<evidence type="ECO:0000313" key="3">
    <source>
        <dbReference type="Proteomes" id="UP000184440"/>
    </source>
</evidence>
<keyword evidence="3" id="KW-1185">Reference proteome</keyword>
<evidence type="ECO:0000313" key="2">
    <source>
        <dbReference type="EMBL" id="SHN48241.1"/>
    </source>
</evidence>
<proteinExistence type="predicted"/>
<evidence type="ECO:0000256" key="1">
    <source>
        <dbReference type="SAM" id="Phobius"/>
    </source>
</evidence>
<feature type="transmembrane region" description="Helical" evidence="1">
    <location>
        <begin position="59"/>
        <end position="77"/>
    </location>
</feature>
<gene>
    <name evidence="2" type="ORF">SAMN05443668_13813</name>
</gene>